<comment type="caution">
    <text evidence="2">The sequence shown here is derived from an EMBL/GenBank/DDBJ whole genome shotgun (WGS) entry which is preliminary data.</text>
</comment>
<dbReference type="PANTHER" id="PTHR35004">
    <property type="entry name" value="TRANSPOSASE RV3428C-RELATED"/>
    <property type="match status" value="1"/>
</dbReference>
<name>A0A4U6QGL2_9ACTN</name>
<dbReference type="Gene3D" id="2.30.30.130">
    <property type="entry name" value="Transposase, Mu, C-terminal"/>
    <property type="match status" value="1"/>
</dbReference>
<dbReference type="GO" id="GO:0003676">
    <property type="term" value="F:nucleic acid binding"/>
    <property type="evidence" value="ECO:0007669"/>
    <property type="project" value="InterPro"/>
</dbReference>
<sequence length="421" mass="47074">MSDRGERRIPAELVELIEGLALRRPPPQIAQVHRIVAGVAVERGLPAPSYNSVRRVIRRLDRGLVALAHHDPYVYRDQFELVLRREALQPNDVWQADHTELDVQIRDGSGRAVRPWLTVVLDEHSRAVAGYALFLGSPTAIQTALALRQAIWRKADPRWPVCAIPATLYSDHGADFTSTHIAHVCADLRMQLVHSTPGRPRGRGKGERFFGTITTELLPTLAGHIPPGNHGRPVTPPSLTVTQLDEAVGEWIVGTYLQREHPETQQSPAQRWTTGGWLPRMPESLEALDLLLLTVRTPRKVQRDGIHLHGLRYFATTLAPYVGEAVTVRYDPRDLAEIRVYHRDKFLCRAVAPEIAAAAISMHDLQAARNERRREPRQHLTARRSLAELLNNPQPARGNTAAAPVAPDAADGLRLKLYQED</sequence>
<evidence type="ECO:0000313" key="3">
    <source>
        <dbReference type="Proteomes" id="UP000306985"/>
    </source>
</evidence>
<dbReference type="InterPro" id="IPR009004">
    <property type="entry name" value="Transposase_Mu_C"/>
</dbReference>
<dbReference type="RefSeq" id="WP_137449860.1">
    <property type="nucleotide sequence ID" value="NZ_SZZH01000002.1"/>
</dbReference>
<dbReference type="InterPro" id="IPR001584">
    <property type="entry name" value="Integrase_cat-core"/>
</dbReference>
<organism evidence="2 3">
    <name type="scientific">Nakamurella flava</name>
    <dbReference type="NCBI Taxonomy" id="2576308"/>
    <lineage>
        <taxon>Bacteria</taxon>
        <taxon>Bacillati</taxon>
        <taxon>Actinomycetota</taxon>
        <taxon>Actinomycetes</taxon>
        <taxon>Nakamurellales</taxon>
        <taxon>Nakamurellaceae</taxon>
        <taxon>Nakamurella</taxon>
    </lineage>
</organism>
<dbReference type="InterPro" id="IPR012337">
    <property type="entry name" value="RNaseH-like_sf"/>
</dbReference>
<accession>A0A4U6QGL2</accession>
<dbReference type="AlphaFoldDB" id="A0A4U6QGL2"/>
<reference evidence="2 3" key="1">
    <citation type="submission" date="2019-05" db="EMBL/GenBank/DDBJ databases">
        <title>Nakamurella sp. N5BH11, whole genome shotgun sequence.</title>
        <authorList>
            <person name="Tuo L."/>
        </authorList>
    </citation>
    <scope>NUCLEOTIDE SEQUENCE [LARGE SCALE GENOMIC DNA]</scope>
    <source>
        <strain evidence="2 3">N5BH11</strain>
    </source>
</reference>
<keyword evidence="3" id="KW-1185">Reference proteome</keyword>
<dbReference type="InterPro" id="IPR036397">
    <property type="entry name" value="RNaseH_sf"/>
</dbReference>
<evidence type="ECO:0000259" key="1">
    <source>
        <dbReference type="PROSITE" id="PS50994"/>
    </source>
</evidence>
<dbReference type="Gene3D" id="1.10.10.60">
    <property type="entry name" value="Homeodomain-like"/>
    <property type="match status" value="1"/>
</dbReference>
<evidence type="ECO:0000313" key="2">
    <source>
        <dbReference type="EMBL" id="TKV59238.1"/>
    </source>
</evidence>
<dbReference type="OrthoDB" id="52928at2"/>
<dbReference type="SUPFAM" id="SSF50610">
    <property type="entry name" value="mu transposase, C-terminal domain"/>
    <property type="match status" value="1"/>
</dbReference>
<dbReference type="Gene3D" id="3.30.420.10">
    <property type="entry name" value="Ribonuclease H-like superfamily/Ribonuclease H"/>
    <property type="match status" value="1"/>
</dbReference>
<dbReference type="Proteomes" id="UP000306985">
    <property type="component" value="Unassembled WGS sequence"/>
</dbReference>
<dbReference type="Pfam" id="PF00665">
    <property type="entry name" value="rve"/>
    <property type="match status" value="1"/>
</dbReference>
<dbReference type="Pfam" id="PF09299">
    <property type="entry name" value="Mu-transpos_C"/>
    <property type="match status" value="1"/>
</dbReference>
<dbReference type="EMBL" id="SZZH01000002">
    <property type="protein sequence ID" value="TKV59238.1"/>
    <property type="molecule type" value="Genomic_DNA"/>
</dbReference>
<dbReference type="SUPFAM" id="SSF53098">
    <property type="entry name" value="Ribonuclease H-like"/>
    <property type="match status" value="1"/>
</dbReference>
<protein>
    <submittedName>
        <fullName evidence="2">DDE-type integrase/transposase/recombinase</fullName>
    </submittedName>
</protein>
<proteinExistence type="predicted"/>
<dbReference type="GO" id="GO:0015074">
    <property type="term" value="P:DNA integration"/>
    <property type="evidence" value="ECO:0007669"/>
    <property type="project" value="InterPro"/>
</dbReference>
<gene>
    <name evidence="2" type="ORF">FDO65_11475</name>
</gene>
<feature type="domain" description="Integrase catalytic" evidence="1">
    <location>
        <begin position="86"/>
        <end position="276"/>
    </location>
</feature>
<dbReference type="PANTHER" id="PTHR35004:SF6">
    <property type="entry name" value="TRANSPOSASE"/>
    <property type="match status" value="1"/>
</dbReference>
<dbReference type="InterPro" id="IPR015378">
    <property type="entry name" value="Transposase-like_Mu_C"/>
</dbReference>
<dbReference type="PROSITE" id="PS50994">
    <property type="entry name" value="INTEGRASE"/>
    <property type="match status" value="1"/>
</dbReference>